<dbReference type="OrthoDB" id="5124454at2"/>
<dbReference type="Proteomes" id="UP000030528">
    <property type="component" value="Unassembled WGS sequence"/>
</dbReference>
<dbReference type="Pfam" id="PF13780">
    <property type="entry name" value="DUF4176"/>
    <property type="match status" value="1"/>
</dbReference>
<dbReference type="EMBL" id="AVPE01000016">
    <property type="protein sequence ID" value="KGX90208.1"/>
    <property type="molecule type" value="Genomic_DNA"/>
</dbReference>
<dbReference type="InterPro" id="IPR025233">
    <property type="entry name" value="DUF4176"/>
</dbReference>
<comment type="caution">
    <text evidence="1">The sequence shown here is derived from an EMBL/GenBank/DDBJ whole genome shotgun (WGS) entry which is preliminary data.</text>
</comment>
<organism evidence="1 2">
    <name type="scientific">Pontibacillus halophilus JSM 076056 = DSM 19796</name>
    <dbReference type="NCBI Taxonomy" id="1385510"/>
    <lineage>
        <taxon>Bacteria</taxon>
        <taxon>Bacillati</taxon>
        <taxon>Bacillota</taxon>
        <taxon>Bacilli</taxon>
        <taxon>Bacillales</taxon>
        <taxon>Bacillaceae</taxon>
        <taxon>Pontibacillus</taxon>
    </lineage>
</organism>
<reference evidence="1 2" key="1">
    <citation type="submission" date="2013-08" db="EMBL/GenBank/DDBJ databases">
        <authorList>
            <person name="Huang J."/>
            <person name="Wang G."/>
        </authorList>
    </citation>
    <scope>NUCLEOTIDE SEQUENCE [LARGE SCALE GENOMIC DNA]</scope>
    <source>
        <strain evidence="1 2">JSM 076056</strain>
    </source>
</reference>
<gene>
    <name evidence="1" type="ORF">N781_08130</name>
</gene>
<proteinExistence type="predicted"/>
<name>A0A0A5GG56_9BACI</name>
<evidence type="ECO:0000313" key="2">
    <source>
        <dbReference type="Proteomes" id="UP000030528"/>
    </source>
</evidence>
<sequence length="44" mass="5074">MNDILLPNGSIVLLHGGEKKMIIYGRKQLHIAEEEKFQKILKQV</sequence>
<keyword evidence="2" id="KW-1185">Reference proteome</keyword>
<protein>
    <submittedName>
        <fullName evidence="1">Uncharacterized protein</fullName>
    </submittedName>
</protein>
<accession>A0A0A5GG56</accession>
<dbReference type="AlphaFoldDB" id="A0A0A5GG56"/>
<evidence type="ECO:0000313" key="1">
    <source>
        <dbReference type="EMBL" id="KGX90208.1"/>
    </source>
</evidence>